<sequence>MGDHSKESLGDHSKSLGDHLMIIHDDPTNVENRLDAKILTPNNKNELQLLLPARGKKCFDFATLRSCTKYLKSIANGIVNVYNHTHHRYCMRHLVENLRRKSSLWRLLLSLLQCAKAYSLEEFDNHFDSNSRTNVPPTAVRPLSMI</sequence>
<dbReference type="AlphaFoldDB" id="A0A9J5VYB9"/>
<organism evidence="1 2">
    <name type="scientific">Solanum commersonii</name>
    <name type="common">Commerson's wild potato</name>
    <name type="synonym">Commerson's nightshade</name>
    <dbReference type="NCBI Taxonomy" id="4109"/>
    <lineage>
        <taxon>Eukaryota</taxon>
        <taxon>Viridiplantae</taxon>
        <taxon>Streptophyta</taxon>
        <taxon>Embryophyta</taxon>
        <taxon>Tracheophyta</taxon>
        <taxon>Spermatophyta</taxon>
        <taxon>Magnoliopsida</taxon>
        <taxon>eudicotyledons</taxon>
        <taxon>Gunneridae</taxon>
        <taxon>Pentapetalae</taxon>
        <taxon>asterids</taxon>
        <taxon>lamiids</taxon>
        <taxon>Solanales</taxon>
        <taxon>Solanaceae</taxon>
        <taxon>Solanoideae</taxon>
        <taxon>Solaneae</taxon>
        <taxon>Solanum</taxon>
    </lineage>
</organism>
<dbReference type="Proteomes" id="UP000824120">
    <property type="component" value="Unassembled WGS sequence"/>
</dbReference>
<name>A0A9J5VYB9_SOLCO</name>
<accession>A0A9J5VYB9</accession>
<evidence type="ECO:0000313" key="1">
    <source>
        <dbReference type="EMBL" id="KAG5567966.1"/>
    </source>
</evidence>
<gene>
    <name evidence="1" type="ORF">H5410_065018</name>
</gene>
<protein>
    <submittedName>
        <fullName evidence="1">Uncharacterized protein</fullName>
    </submittedName>
</protein>
<proteinExistence type="predicted"/>
<evidence type="ECO:0000313" key="2">
    <source>
        <dbReference type="Proteomes" id="UP000824120"/>
    </source>
</evidence>
<dbReference type="OrthoDB" id="1435097at2759"/>
<comment type="caution">
    <text evidence="1">The sequence shown here is derived from an EMBL/GenBank/DDBJ whole genome shotgun (WGS) entry which is preliminary data.</text>
</comment>
<keyword evidence="2" id="KW-1185">Reference proteome</keyword>
<dbReference type="EMBL" id="JACXVP010000317">
    <property type="protein sequence ID" value="KAG5567966.1"/>
    <property type="molecule type" value="Genomic_DNA"/>
</dbReference>
<reference evidence="1" key="1">
    <citation type="submission" date="2020-09" db="EMBL/GenBank/DDBJ databases">
        <title>De no assembly of potato wild relative species, Solanum commersonii.</title>
        <authorList>
            <person name="Cho K."/>
        </authorList>
    </citation>
    <scope>NUCLEOTIDE SEQUENCE</scope>
    <source>
        <strain evidence="1">LZ3.2</strain>
        <tissue evidence="1">Leaf</tissue>
    </source>
</reference>